<feature type="transmembrane region" description="Helical" evidence="1">
    <location>
        <begin position="334"/>
        <end position="354"/>
    </location>
</feature>
<gene>
    <name evidence="2" type="ORF">ACFSUS_01965</name>
</gene>
<feature type="transmembrane region" description="Helical" evidence="1">
    <location>
        <begin position="366"/>
        <end position="383"/>
    </location>
</feature>
<evidence type="ECO:0000256" key="1">
    <source>
        <dbReference type="SAM" id="Phobius"/>
    </source>
</evidence>
<keyword evidence="1" id="KW-1133">Transmembrane helix</keyword>
<keyword evidence="1" id="KW-0472">Membrane</keyword>
<dbReference type="Proteomes" id="UP001597469">
    <property type="component" value="Unassembled WGS sequence"/>
</dbReference>
<feature type="transmembrane region" description="Helical" evidence="1">
    <location>
        <begin position="82"/>
        <end position="103"/>
    </location>
</feature>
<feature type="transmembrane region" description="Helical" evidence="1">
    <location>
        <begin position="218"/>
        <end position="242"/>
    </location>
</feature>
<feature type="transmembrane region" description="Helical" evidence="1">
    <location>
        <begin position="138"/>
        <end position="158"/>
    </location>
</feature>
<accession>A0ABW5LXQ0</accession>
<comment type="caution">
    <text evidence="2">The sequence shown here is derived from an EMBL/GenBank/DDBJ whole genome shotgun (WGS) entry which is preliminary data.</text>
</comment>
<reference evidence="3" key="1">
    <citation type="journal article" date="2019" name="Int. J. Syst. Evol. Microbiol.">
        <title>The Global Catalogue of Microorganisms (GCM) 10K type strain sequencing project: providing services to taxonomists for standard genome sequencing and annotation.</title>
        <authorList>
            <consortium name="The Broad Institute Genomics Platform"/>
            <consortium name="The Broad Institute Genome Sequencing Center for Infectious Disease"/>
            <person name="Wu L."/>
            <person name="Ma J."/>
        </authorList>
    </citation>
    <scope>NUCLEOTIDE SEQUENCE [LARGE SCALE GENOMIC DNA]</scope>
    <source>
        <strain evidence="3">KCTC 42805</strain>
    </source>
</reference>
<feature type="transmembrane region" description="Helical" evidence="1">
    <location>
        <begin position="193"/>
        <end position="211"/>
    </location>
</feature>
<dbReference type="RefSeq" id="WP_381518315.1">
    <property type="nucleotide sequence ID" value="NZ_JBHULN010000001.1"/>
</dbReference>
<feature type="transmembrane region" description="Helical" evidence="1">
    <location>
        <begin position="308"/>
        <end position="328"/>
    </location>
</feature>
<feature type="transmembrane region" description="Helical" evidence="1">
    <location>
        <begin position="170"/>
        <end position="187"/>
    </location>
</feature>
<protein>
    <recommendedName>
        <fullName evidence="4">Glycosyltransferase RgtA/B/C/D-like domain-containing protein</fullName>
    </recommendedName>
</protein>
<keyword evidence="1" id="KW-0812">Transmembrane</keyword>
<feature type="transmembrane region" description="Helical" evidence="1">
    <location>
        <begin position="12"/>
        <end position="28"/>
    </location>
</feature>
<feature type="transmembrane region" description="Helical" evidence="1">
    <location>
        <begin position="110"/>
        <end position="132"/>
    </location>
</feature>
<organism evidence="2 3">
    <name type="scientific">Spirosoma soli</name>
    <dbReference type="NCBI Taxonomy" id="1770529"/>
    <lineage>
        <taxon>Bacteria</taxon>
        <taxon>Pseudomonadati</taxon>
        <taxon>Bacteroidota</taxon>
        <taxon>Cytophagia</taxon>
        <taxon>Cytophagales</taxon>
        <taxon>Cytophagaceae</taxon>
        <taxon>Spirosoma</taxon>
    </lineage>
</organism>
<evidence type="ECO:0000313" key="2">
    <source>
        <dbReference type="EMBL" id="MFD2569379.1"/>
    </source>
</evidence>
<evidence type="ECO:0000313" key="3">
    <source>
        <dbReference type="Proteomes" id="UP001597469"/>
    </source>
</evidence>
<dbReference type="EMBL" id="JBHULN010000001">
    <property type="protein sequence ID" value="MFD2569379.1"/>
    <property type="molecule type" value="Genomic_DNA"/>
</dbReference>
<keyword evidence="3" id="KW-1185">Reference proteome</keyword>
<feature type="transmembrane region" description="Helical" evidence="1">
    <location>
        <begin position="277"/>
        <end position="296"/>
    </location>
</feature>
<sequence length="537" mass="61948">MDIRLKSNRWFAQEWVGVVILASMYIIAKMPFLTYNGPINPDESQMLTQAITLKHDPVFWRSVDGTTSGPINSYLIWLLDQIGLSFSYVHLHWLSTTLILLGVWITYRTLLLLVNARTALVAIAITYSFFLFSNHKDFNHYNSELASVVLLAVASYILARIRTLAEAPLYLYWTLGAVCFLVPLAKLQGGPVALLYLLYAGVELFSSSLTAARRRLALVVLAGGAVTMLSVLLTFLATHALLHDSYVMYIQTNLVHYNAGNSLYMVMKLVFGSSYDYLLFLLFSGLLWAFFGLSRTTNQYRKLLRSRFWWFLWANLIVSFWVVARTGYVFEHYLFYTITPITLLNGYILQQLFFQRDTYSPFRVSYQTIAVILLIGQLATYWLKLDRQNQHFSPASVPFHERIVTSLINYYAKPTDCLAVWGWNCRYYTTSGLRQATRENHSIRCMKTNSLGALHNLALVDWYRRQYVNDIKRNRPSVFIDEVRANSLFNHPNQVAHETIPALQTFIEANYQLVSYKEGILVYVRNDRFMAKHTHSS</sequence>
<proteinExistence type="predicted"/>
<name>A0ABW5LXQ0_9BACT</name>
<evidence type="ECO:0008006" key="4">
    <source>
        <dbReference type="Google" id="ProtNLM"/>
    </source>
</evidence>